<dbReference type="SUPFAM" id="SSF46785">
    <property type="entry name" value="Winged helix' DNA-binding domain"/>
    <property type="match status" value="1"/>
</dbReference>
<gene>
    <name evidence="5" type="ORF">HYG85_16085</name>
</gene>
<dbReference type="InterPro" id="IPR000835">
    <property type="entry name" value="HTH_MarR-typ"/>
</dbReference>
<dbReference type="PANTHER" id="PTHR42756:SF1">
    <property type="entry name" value="TRANSCRIPTIONAL REPRESSOR OF EMRAB OPERON"/>
    <property type="match status" value="1"/>
</dbReference>
<dbReference type="RefSeq" id="WP_113673939.1">
    <property type="nucleotide sequence ID" value="NZ_CAJXUH010000001.1"/>
</dbReference>
<dbReference type="PROSITE" id="PS50995">
    <property type="entry name" value="HTH_MARR_2"/>
    <property type="match status" value="1"/>
</dbReference>
<reference evidence="5 6" key="1">
    <citation type="submission" date="2020-07" db="EMBL/GenBank/DDBJ databases">
        <title>Vallitalea guaymasensis genome.</title>
        <authorList>
            <person name="Postec A."/>
        </authorList>
    </citation>
    <scope>NUCLEOTIDE SEQUENCE [LARGE SCALE GENOMIC DNA]</scope>
    <source>
        <strain evidence="5 6">Ra1766G1</strain>
    </source>
</reference>
<sequence length="140" mass="16832">MTERERLIQCILKFFPLINKKLFKDIKYKNSLHQMRLIGMVEHENGKPMKYFCERLMIPKSNLTKVANRLIEEGLIERKTDEKDRRIINLFITEKGKEALDKHKKVMKENIRIKLEKLDDEDIQKLISNFEEMEAILDKL</sequence>
<keyword evidence="3" id="KW-0804">Transcription</keyword>
<dbReference type="GO" id="GO:0003677">
    <property type="term" value="F:DNA binding"/>
    <property type="evidence" value="ECO:0007669"/>
    <property type="project" value="UniProtKB-KW"/>
</dbReference>
<organism evidence="5 6">
    <name type="scientific">Vallitalea guaymasensis</name>
    <dbReference type="NCBI Taxonomy" id="1185412"/>
    <lineage>
        <taxon>Bacteria</taxon>
        <taxon>Bacillati</taxon>
        <taxon>Bacillota</taxon>
        <taxon>Clostridia</taxon>
        <taxon>Lachnospirales</taxon>
        <taxon>Vallitaleaceae</taxon>
        <taxon>Vallitalea</taxon>
    </lineage>
</organism>
<evidence type="ECO:0000313" key="6">
    <source>
        <dbReference type="Proteomes" id="UP000677305"/>
    </source>
</evidence>
<evidence type="ECO:0000313" key="5">
    <source>
        <dbReference type="EMBL" id="QUH30340.1"/>
    </source>
</evidence>
<dbReference type="EMBL" id="CP058561">
    <property type="protein sequence ID" value="QUH30340.1"/>
    <property type="molecule type" value="Genomic_DNA"/>
</dbReference>
<dbReference type="InterPro" id="IPR036390">
    <property type="entry name" value="WH_DNA-bd_sf"/>
</dbReference>
<dbReference type="PANTHER" id="PTHR42756">
    <property type="entry name" value="TRANSCRIPTIONAL REGULATOR, MARR"/>
    <property type="match status" value="1"/>
</dbReference>
<dbReference type="OrthoDB" id="166070at2"/>
<dbReference type="PROSITE" id="PS01117">
    <property type="entry name" value="HTH_MARR_1"/>
    <property type="match status" value="1"/>
</dbReference>
<proteinExistence type="predicted"/>
<dbReference type="Proteomes" id="UP000677305">
    <property type="component" value="Chromosome"/>
</dbReference>
<evidence type="ECO:0000256" key="3">
    <source>
        <dbReference type="ARBA" id="ARBA00023163"/>
    </source>
</evidence>
<evidence type="ECO:0000256" key="1">
    <source>
        <dbReference type="ARBA" id="ARBA00023015"/>
    </source>
</evidence>
<name>A0A8J8SDC5_9FIRM</name>
<evidence type="ECO:0000256" key="2">
    <source>
        <dbReference type="ARBA" id="ARBA00023125"/>
    </source>
</evidence>
<dbReference type="SMART" id="SM00347">
    <property type="entry name" value="HTH_MARR"/>
    <property type="match status" value="1"/>
</dbReference>
<accession>A0A8J8SDC5</accession>
<feature type="domain" description="HTH marR-type" evidence="4">
    <location>
        <begin position="4"/>
        <end position="140"/>
    </location>
</feature>
<dbReference type="InterPro" id="IPR036388">
    <property type="entry name" value="WH-like_DNA-bd_sf"/>
</dbReference>
<dbReference type="AlphaFoldDB" id="A0A8J8SDC5"/>
<dbReference type="InterPro" id="IPR023187">
    <property type="entry name" value="Tscrpt_reg_MarR-type_CS"/>
</dbReference>
<keyword evidence="1" id="KW-0805">Transcription regulation</keyword>
<dbReference type="KEGG" id="vgu:HYG85_16085"/>
<evidence type="ECO:0000259" key="4">
    <source>
        <dbReference type="PROSITE" id="PS50995"/>
    </source>
</evidence>
<keyword evidence="2" id="KW-0238">DNA-binding</keyword>
<dbReference type="Gene3D" id="1.10.10.10">
    <property type="entry name" value="Winged helix-like DNA-binding domain superfamily/Winged helix DNA-binding domain"/>
    <property type="match status" value="1"/>
</dbReference>
<protein>
    <submittedName>
        <fullName evidence="5">MarR family transcriptional regulator</fullName>
    </submittedName>
</protein>
<keyword evidence="6" id="KW-1185">Reference proteome</keyword>
<dbReference type="Pfam" id="PF12802">
    <property type="entry name" value="MarR_2"/>
    <property type="match status" value="1"/>
</dbReference>
<dbReference type="GO" id="GO:0003700">
    <property type="term" value="F:DNA-binding transcription factor activity"/>
    <property type="evidence" value="ECO:0007669"/>
    <property type="project" value="InterPro"/>
</dbReference>